<accession>A0AAV5KZY4</accession>
<feature type="domain" description="RRM" evidence="6">
    <location>
        <begin position="72"/>
        <end position="149"/>
    </location>
</feature>
<keyword evidence="3" id="KW-0508">mRNA splicing</keyword>
<dbReference type="SMART" id="SM00360">
    <property type="entry name" value="RRM"/>
    <property type="match status" value="1"/>
</dbReference>
<sequence>MRERKRGRERCRDAGNGHQTRSRRTILGREFNRHRGRSRQGRVDRAKQRAWNGKQREYMERRYDVGMFKQATTFFFTNIPNDWSYSEMWIEFAKFGRVFAIYSPLRRSRNGRRFGFVRYLNVKDEKELERKLDQIRIKGNKIWVNLAKHPKEEVKERDTRRIVTTNMVATGKSYADAVKGKLRAIWGKMILMECEDKEELKEPVQGAASWLDFKSDSSSKESWSEGSDDDEELGSKFSAGDNENFDGEEEDVKGEHELNELDKRSTNTPSDKVKFKMKGTGEFEIVAERGGVNTQRRFDRITYSQLGEEESMEMVEDSMEELLEASDMGSGEEVGLCKLGSKSRTTMDSIENTEEYDLGQAKAHVERLGSKAASRLQQNYGNLQKKFGVDAEDEEEAVKILEEMEIRDRKEKAEGSSKEERKNKKSKVEIEGWAGYRLKEKMKLTKEALRKWSRDSTLDIERKISNIAAEIDWIDRKGEQEQLMEEDIKKRREATITLWENMKRKESMIQQKSRKTWLAHGDANTKFFHKCVKGRWRRNEMSSIHINGVQLKEAIRMKDELADNDFITGPFSEGEIKEAVWECDSLKALGPDGFNFRFIKCEWELIKDDVIRFLQEFHNNSKMVRALNTSFIVLVPKLDNP</sequence>
<dbReference type="PANTHER" id="PTHR23147">
    <property type="entry name" value="SERINE/ARGININE RICH SPLICING FACTOR"/>
    <property type="match status" value="1"/>
</dbReference>
<dbReference type="InterPro" id="IPR012677">
    <property type="entry name" value="Nucleotide-bd_a/b_plait_sf"/>
</dbReference>
<gene>
    <name evidence="7" type="ORF">SLEP1_g39354</name>
</gene>
<reference evidence="7 8" key="1">
    <citation type="journal article" date="2021" name="Commun. Biol.">
        <title>The genome of Shorea leprosula (Dipterocarpaceae) highlights the ecological relevance of drought in aseasonal tropical rainforests.</title>
        <authorList>
            <person name="Ng K.K.S."/>
            <person name="Kobayashi M.J."/>
            <person name="Fawcett J.A."/>
            <person name="Hatakeyama M."/>
            <person name="Paape T."/>
            <person name="Ng C.H."/>
            <person name="Ang C.C."/>
            <person name="Tnah L.H."/>
            <person name="Lee C.T."/>
            <person name="Nishiyama T."/>
            <person name="Sese J."/>
            <person name="O'Brien M.J."/>
            <person name="Copetti D."/>
            <person name="Mohd Noor M.I."/>
            <person name="Ong R.C."/>
            <person name="Putra M."/>
            <person name="Sireger I.Z."/>
            <person name="Indrioko S."/>
            <person name="Kosugi Y."/>
            <person name="Izuno A."/>
            <person name="Isagi Y."/>
            <person name="Lee S.L."/>
            <person name="Shimizu K.K."/>
        </authorList>
    </citation>
    <scope>NUCLEOTIDE SEQUENCE [LARGE SCALE GENOMIC DNA]</scope>
    <source>
        <strain evidence="7">214</strain>
    </source>
</reference>
<feature type="region of interest" description="Disordered" evidence="5">
    <location>
        <begin position="217"/>
        <end position="274"/>
    </location>
</feature>
<comment type="caution">
    <text evidence="7">The sequence shown here is derived from an EMBL/GenBank/DDBJ whole genome shotgun (WGS) entry which is preliminary data.</text>
</comment>
<dbReference type="SUPFAM" id="SSF54928">
    <property type="entry name" value="RNA-binding domain, RBD"/>
    <property type="match status" value="1"/>
</dbReference>
<keyword evidence="1" id="KW-0507">mRNA processing</keyword>
<dbReference type="GO" id="GO:0005681">
    <property type="term" value="C:spliceosomal complex"/>
    <property type="evidence" value="ECO:0007669"/>
    <property type="project" value="UniProtKB-KW"/>
</dbReference>
<dbReference type="PROSITE" id="PS50102">
    <property type="entry name" value="RRM"/>
    <property type="match status" value="1"/>
</dbReference>
<protein>
    <recommendedName>
        <fullName evidence="6">RRM domain-containing protein</fullName>
    </recommendedName>
</protein>
<feature type="region of interest" description="Disordered" evidence="5">
    <location>
        <begin position="1"/>
        <end position="22"/>
    </location>
</feature>
<dbReference type="GO" id="GO:0008380">
    <property type="term" value="P:RNA splicing"/>
    <property type="evidence" value="ECO:0007669"/>
    <property type="project" value="UniProtKB-KW"/>
</dbReference>
<feature type="compositionally biased region" description="Basic and acidic residues" evidence="5">
    <location>
        <begin position="253"/>
        <end position="265"/>
    </location>
</feature>
<name>A0AAV5KZY4_9ROSI</name>
<evidence type="ECO:0000256" key="4">
    <source>
        <dbReference type="PROSITE-ProRule" id="PRU00176"/>
    </source>
</evidence>
<keyword evidence="2" id="KW-0747">Spliceosome</keyword>
<evidence type="ECO:0000256" key="3">
    <source>
        <dbReference type="ARBA" id="ARBA00023187"/>
    </source>
</evidence>
<evidence type="ECO:0000313" key="7">
    <source>
        <dbReference type="EMBL" id="GKV30553.1"/>
    </source>
</evidence>
<dbReference type="Proteomes" id="UP001054252">
    <property type="component" value="Unassembled WGS sequence"/>
</dbReference>
<organism evidence="7 8">
    <name type="scientific">Rubroshorea leprosula</name>
    <dbReference type="NCBI Taxonomy" id="152421"/>
    <lineage>
        <taxon>Eukaryota</taxon>
        <taxon>Viridiplantae</taxon>
        <taxon>Streptophyta</taxon>
        <taxon>Embryophyta</taxon>
        <taxon>Tracheophyta</taxon>
        <taxon>Spermatophyta</taxon>
        <taxon>Magnoliopsida</taxon>
        <taxon>eudicotyledons</taxon>
        <taxon>Gunneridae</taxon>
        <taxon>Pentapetalae</taxon>
        <taxon>rosids</taxon>
        <taxon>malvids</taxon>
        <taxon>Malvales</taxon>
        <taxon>Dipterocarpaceae</taxon>
        <taxon>Rubroshorea</taxon>
    </lineage>
</organism>
<dbReference type="InterPro" id="IPR035979">
    <property type="entry name" value="RBD_domain_sf"/>
</dbReference>
<proteinExistence type="predicted"/>
<keyword evidence="8" id="KW-1185">Reference proteome</keyword>
<dbReference type="InterPro" id="IPR050907">
    <property type="entry name" value="SRSF"/>
</dbReference>
<evidence type="ECO:0000256" key="2">
    <source>
        <dbReference type="ARBA" id="ARBA00022728"/>
    </source>
</evidence>
<keyword evidence="4" id="KW-0694">RNA-binding</keyword>
<evidence type="ECO:0000259" key="6">
    <source>
        <dbReference type="PROSITE" id="PS50102"/>
    </source>
</evidence>
<dbReference type="EMBL" id="BPVZ01000087">
    <property type="protein sequence ID" value="GKV30553.1"/>
    <property type="molecule type" value="Genomic_DNA"/>
</dbReference>
<evidence type="ECO:0000256" key="5">
    <source>
        <dbReference type="SAM" id="MobiDB-lite"/>
    </source>
</evidence>
<evidence type="ECO:0000256" key="1">
    <source>
        <dbReference type="ARBA" id="ARBA00022664"/>
    </source>
</evidence>
<dbReference type="AlphaFoldDB" id="A0AAV5KZY4"/>
<dbReference type="GO" id="GO:0003723">
    <property type="term" value="F:RNA binding"/>
    <property type="evidence" value="ECO:0007669"/>
    <property type="project" value="UniProtKB-UniRule"/>
</dbReference>
<evidence type="ECO:0000313" key="8">
    <source>
        <dbReference type="Proteomes" id="UP001054252"/>
    </source>
</evidence>
<dbReference type="Gene3D" id="3.30.70.330">
    <property type="match status" value="1"/>
</dbReference>
<feature type="compositionally biased region" description="Acidic residues" evidence="5">
    <location>
        <begin position="243"/>
        <end position="252"/>
    </location>
</feature>
<dbReference type="GO" id="GO:0006397">
    <property type="term" value="P:mRNA processing"/>
    <property type="evidence" value="ECO:0007669"/>
    <property type="project" value="UniProtKB-KW"/>
</dbReference>
<dbReference type="InterPro" id="IPR000504">
    <property type="entry name" value="RRM_dom"/>
</dbReference>